<dbReference type="EMBL" id="JBHSRF010000140">
    <property type="protein sequence ID" value="MFC6087429.1"/>
    <property type="molecule type" value="Genomic_DNA"/>
</dbReference>
<feature type="non-terminal residue" evidence="1">
    <location>
        <position position="135"/>
    </location>
</feature>
<keyword evidence="2" id="KW-1185">Reference proteome</keyword>
<accession>A0ABW1NVP9</accession>
<dbReference type="RefSeq" id="WP_380763668.1">
    <property type="nucleotide sequence ID" value="NZ_JBHSRF010000140.1"/>
</dbReference>
<dbReference type="Proteomes" id="UP001596137">
    <property type="component" value="Unassembled WGS sequence"/>
</dbReference>
<gene>
    <name evidence="1" type="ORF">ACFP1K_40110</name>
</gene>
<proteinExistence type="predicted"/>
<reference evidence="2" key="1">
    <citation type="journal article" date="2019" name="Int. J. Syst. Evol. Microbiol.">
        <title>The Global Catalogue of Microorganisms (GCM) 10K type strain sequencing project: providing services to taxonomists for standard genome sequencing and annotation.</title>
        <authorList>
            <consortium name="The Broad Institute Genomics Platform"/>
            <consortium name="The Broad Institute Genome Sequencing Center for Infectious Disease"/>
            <person name="Wu L."/>
            <person name="Ma J."/>
        </authorList>
    </citation>
    <scope>NUCLEOTIDE SEQUENCE [LARGE SCALE GENOMIC DNA]</scope>
    <source>
        <strain evidence="2">JCM 30346</strain>
    </source>
</reference>
<sequence>MKSGLQVALALAIGYLLGRHRKFKLAIALVVAGATGKLGGLSGNLVGQGVKLLGSSADVQKIVESVRGELFEAGKAAAKAATSRQVSSISAKLQERADALQHAANVAAGVEEAGTAAAGGAARAAGGAAAGATRT</sequence>
<comment type="caution">
    <text evidence="1">The sequence shown here is derived from an EMBL/GenBank/DDBJ whole genome shotgun (WGS) entry which is preliminary data.</text>
</comment>
<organism evidence="1 2">
    <name type="scientific">Sphaerisporangium aureirubrum</name>
    <dbReference type="NCBI Taxonomy" id="1544736"/>
    <lineage>
        <taxon>Bacteria</taxon>
        <taxon>Bacillati</taxon>
        <taxon>Actinomycetota</taxon>
        <taxon>Actinomycetes</taxon>
        <taxon>Streptosporangiales</taxon>
        <taxon>Streptosporangiaceae</taxon>
        <taxon>Sphaerisporangium</taxon>
    </lineage>
</organism>
<evidence type="ECO:0000313" key="2">
    <source>
        <dbReference type="Proteomes" id="UP001596137"/>
    </source>
</evidence>
<name>A0ABW1NVP9_9ACTN</name>
<evidence type="ECO:0000313" key="1">
    <source>
        <dbReference type="EMBL" id="MFC6087429.1"/>
    </source>
</evidence>
<protein>
    <submittedName>
        <fullName evidence="1">Uncharacterized protein</fullName>
    </submittedName>
</protein>